<sequence>MELKEITKDIFSLFSVKDAKSFVQGVRLCVFSQSCNSVYDKYIELLPDLSIDWMQRIYQFYCADRKEKKQDYTPVALSRLVAFLTNCDNETVVYDCCAGSGSLTIQKWNTNHDLQFVCEELDENVIPILLFNLCVRNITATVVRKNILTGEVMESYCTTKNSKYSTIQKMMFPQVEEIIADVSISNPPFNLRCDISEDLKQLLPKSYTCNFAFSANCLKRSKRYAAIILPQVVLSSENEKDCRQYFMDKGWLKAAISLPEKMFESTPVSTCILLFDKQKTSKDVMLIDATKMSTCEVREQRGEGDASHYNRIYKKQFNTFTDIQIKAICELMNTEQSPVSKLLTIEEASTHKYTLSIGPYLPIEFAGTTHRDFNAIIGEINHIIRERNIIKVSVNKVWAKHLGLDEVIADCVKNNEIIKSLNQSFKCFKNYSVKEDIIENKYIQSSNNKVFLIENTDKERLSSIMPFFINMYKQHLYYLNNEENRLLAELRDSMLPFLLNGELEM</sequence>
<dbReference type="Gene3D" id="3.40.50.150">
    <property type="entry name" value="Vaccinia Virus protein VP39"/>
    <property type="match status" value="1"/>
</dbReference>
<dbReference type="SUPFAM" id="SSF53335">
    <property type="entry name" value="S-adenosyl-L-methionine-dependent methyltransferases"/>
    <property type="match status" value="1"/>
</dbReference>
<protein>
    <recommendedName>
        <fullName evidence="2">site-specific DNA-methyltransferase (adenine-specific)</fullName>
        <ecNumber evidence="2">2.1.1.72</ecNumber>
    </recommendedName>
</protein>
<evidence type="ECO:0000256" key="5">
    <source>
        <dbReference type="ARBA" id="ARBA00022691"/>
    </source>
</evidence>
<dbReference type="PANTHER" id="PTHR42933:SF1">
    <property type="entry name" value="SITE-SPECIFIC DNA-METHYLTRANSFERASE (ADENINE-SPECIFIC)"/>
    <property type="match status" value="1"/>
</dbReference>
<keyword evidence="5" id="KW-0949">S-adenosyl-L-methionine</keyword>
<evidence type="ECO:0000313" key="9">
    <source>
        <dbReference type="EMBL" id="MBF1446468.1"/>
    </source>
</evidence>
<dbReference type="GO" id="GO:0032259">
    <property type="term" value="P:methylation"/>
    <property type="evidence" value="ECO:0007669"/>
    <property type="project" value="UniProtKB-KW"/>
</dbReference>
<dbReference type="AlphaFoldDB" id="A0A9D5WV93"/>
<dbReference type="Pfam" id="PF02384">
    <property type="entry name" value="N6_Mtase"/>
    <property type="match status" value="1"/>
</dbReference>
<organism evidence="9 10">
    <name type="scientific">Prevotella nigrescens</name>
    <dbReference type="NCBI Taxonomy" id="28133"/>
    <lineage>
        <taxon>Bacteria</taxon>
        <taxon>Pseudomonadati</taxon>
        <taxon>Bacteroidota</taxon>
        <taxon>Bacteroidia</taxon>
        <taxon>Bacteroidales</taxon>
        <taxon>Prevotellaceae</taxon>
        <taxon>Prevotella</taxon>
    </lineage>
</organism>
<evidence type="ECO:0000256" key="6">
    <source>
        <dbReference type="ARBA" id="ARBA00022747"/>
    </source>
</evidence>
<keyword evidence="6" id="KW-0680">Restriction system</keyword>
<comment type="caution">
    <text evidence="9">The sequence shown here is derived from an EMBL/GenBank/DDBJ whole genome shotgun (WGS) entry which is preliminary data.</text>
</comment>
<comment type="catalytic activity">
    <reaction evidence="7">
        <text>a 2'-deoxyadenosine in DNA + S-adenosyl-L-methionine = an N(6)-methyl-2'-deoxyadenosine in DNA + S-adenosyl-L-homocysteine + H(+)</text>
        <dbReference type="Rhea" id="RHEA:15197"/>
        <dbReference type="Rhea" id="RHEA-COMP:12418"/>
        <dbReference type="Rhea" id="RHEA-COMP:12419"/>
        <dbReference type="ChEBI" id="CHEBI:15378"/>
        <dbReference type="ChEBI" id="CHEBI:57856"/>
        <dbReference type="ChEBI" id="CHEBI:59789"/>
        <dbReference type="ChEBI" id="CHEBI:90615"/>
        <dbReference type="ChEBI" id="CHEBI:90616"/>
        <dbReference type="EC" id="2.1.1.72"/>
    </reaction>
</comment>
<dbReference type="InterPro" id="IPR029063">
    <property type="entry name" value="SAM-dependent_MTases_sf"/>
</dbReference>
<evidence type="ECO:0000256" key="3">
    <source>
        <dbReference type="ARBA" id="ARBA00022603"/>
    </source>
</evidence>
<evidence type="ECO:0000313" key="10">
    <source>
        <dbReference type="Proteomes" id="UP000787419"/>
    </source>
</evidence>
<dbReference type="EC" id="2.1.1.72" evidence="2"/>
<gene>
    <name evidence="9" type="ORF">HXN55_03630</name>
</gene>
<keyword evidence="3 9" id="KW-0489">Methyltransferase</keyword>
<dbReference type="EMBL" id="JABZTM010000027">
    <property type="protein sequence ID" value="MBF1446468.1"/>
    <property type="molecule type" value="Genomic_DNA"/>
</dbReference>
<proteinExistence type="inferred from homology"/>
<evidence type="ECO:0000256" key="7">
    <source>
        <dbReference type="ARBA" id="ARBA00047942"/>
    </source>
</evidence>
<keyword evidence="4" id="KW-0808">Transferase</keyword>
<dbReference type="Proteomes" id="UP000787419">
    <property type="component" value="Unassembled WGS sequence"/>
</dbReference>
<dbReference type="RefSeq" id="WP_278489489.1">
    <property type="nucleotide sequence ID" value="NZ_JABZTM010000027.1"/>
</dbReference>
<dbReference type="InterPro" id="IPR003356">
    <property type="entry name" value="DNA_methylase_A-5"/>
</dbReference>
<dbReference type="GO" id="GO:0009307">
    <property type="term" value="P:DNA restriction-modification system"/>
    <property type="evidence" value="ECO:0007669"/>
    <property type="project" value="UniProtKB-KW"/>
</dbReference>
<feature type="domain" description="DNA methylase adenine-specific" evidence="8">
    <location>
        <begin position="57"/>
        <end position="361"/>
    </location>
</feature>
<name>A0A9D5WV93_9BACT</name>
<evidence type="ECO:0000256" key="4">
    <source>
        <dbReference type="ARBA" id="ARBA00022679"/>
    </source>
</evidence>
<evidence type="ECO:0000256" key="1">
    <source>
        <dbReference type="ARBA" id="ARBA00006594"/>
    </source>
</evidence>
<evidence type="ECO:0000256" key="2">
    <source>
        <dbReference type="ARBA" id="ARBA00011900"/>
    </source>
</evidence>
<dbReference type="PANTHER" id="PTHR42933">
    <property type="entry name" value="SLR6095 PROTEIN"/>
    <property type="match status" value="1"/>
</dbReference>
<comment type="similarity">
    <text evidence="1">Belongs to the N(4)/N(6)-methyltransferase family.</text>
</comment>
<reference evidence="9" key="1">
    <citation type="submission" date="2020-04" db="EMBL/GenBank/DDBJ databases">
        <title>Deep metagenomics examines the oral microbiome during advanced dental caries in children, revealing novel taxa and co-occurrences with host molecules.</title>
        <authorList>
            <person name="Baker J.L."/>
            <person name="Morton J.T."/>
            <person name="Dinis M."/>
            <person name="Alvarez R."/>
            <person name="Tran N.C."/>
            <person name="Knight R."/>
            <person name="Edlund A."/>
        </authorList>
    </citation>
    <scope>NUCLEOTIDE SEQUENCE</scope>
    <source>
        <strain evidence="9">JCVI_32_bin.50</strain>
    </source>
</reference>
<evidence type="ECO:0000259" key="8">
    <source>
        <dbReference type="Pfam" id="PF02384"/>
    </source>
</evidence>
<accession>A0A9D5WV93</accession>
<dbReference type="InterPro" id="IPR051537">
    <property type="entry name" value="DNA_Adenine_Mtase"/>
</dbReference>
<dbReference type="GO" id="GO:0003677">
    <property type="term" value="F:DNA binding"/>
    <property type="evidence" value="ECO:0007669"/>
    <property type="project" value="InterPro"/>
</dbReference>
<dbReference type="GO" id="GO:0008170">
    <property type="term" value="F:N-methyltransferase activity"/>
    <property type="evidence" value="ECO:0007669"/>
    <property type="project" value="InterPro"/>
</dbReference>
<dbReference type="GO" id="GO:0009007">
    <property type="term" value="F:site-specific DNA-methyltransferase (adenine-specific) activity"/>
    <property type="evidence" value="ECO:0007669"/>
    <property type="project" value="UniProtKB-EC"/>
</dbReference>